<accession>A0ACB9CSK5</accession>
<reference evidence="1 2" key="2">
    <citation type="journal article" date="2022" name="Mol. Ecol. Resour.">
        <title>The genomes of chicory, endive, great burdock and yacon provide insights into Asteraceae paleo-polyploidization history and plant inulin production.</title>
        <authorList>
            <person name="Fan W."/>
            <person name="Wang S."/>
            <person name="Wang H."/>
            <person name="Wang A."/>
            <person name="Jiang F."/>
            <person name="Liu H."/>
            <person name="Zhao H."/>
            <person name="Xu D."/>
            <person name="Zhang Y."/>
        </authorList>
    </citation>
    <scope>NUCLEOTIDE SEQUENCE [LARGE SCALE GENOMIC DNA]</scope>
    <source>
        <strain evidence="2">cv. Punajuju</strain>
        <tissue evidence="1">Leaves</tissue>
    </source>
</reference>
<name>A0ACB9CSK5_CICIN</name>
<comment type="caution">
    <text evidence="1">The sequence shown here is derived from an EMBL/GenBank/DDBJ whole genome shotgun (WGS) entry which is preliminary data.</text>
</comment>
<protein>
    <submittedName>
        <fullName evidence="1">Uncharacterized protein</fullName>
    </submittedName>
</protein>
<sequence>MEATGCRLRPLVRLRPLISPSSGTLRAYRLLSSSSDYSSCRIRPSCGDQEERGTGSVVYQHTLKTQRPSTIPWQKELENHASFIGRVISPIKLSTNRRGTRGAYTQLKVESPSGSNKFLTIFLDMWEDIAEISIQHLKPNDYIYVSGYLRSYTKARDNGSIVLKHTVNVKEINYVTDNNKNTNIIKGIFLEESGLEKRRKRLHLWQVFFSNPHEWRDLRKSKINPRQPDFKHRGTGEALWLSMYDPPWVMKQLQLQDSRMGDVGLGEPLKYRSNLSPLSYDDT</sequence>
<proteinExistence type="predicted"/>
<dbReference type="Proteomes" id="UP001055811">
    <property type="component" value="Linkage Group LG05"/>
</dbReference>
<organism evidence="1 2">
    <name type="scientific">Cichorium intybus</name>
    <name type="common">Chicory</name>
    <dbReference type="NCBI Taxonomy" id="13427"/>
    <lineage>
        <taxon>Eukaryota</taxon>
        <taxon>Viridiplantae</taxon>
        <taxon>Streptophyta</taxon>
        <taxon>Embryophyta</taxon>
        <taxon>Tracheophyta</taxon>
        <taxon>Spermatophyta</taxon>
        <taxon>Magnoliopsida</taxon>
        <taxon>eudicotyledons</taxon>
        <taxon>Gunneridae</taxon>
        <taxon>Pentapetalae</taxon>
        <taxon>asterids</taxon>
        <taxon>campanulids</taxon>
        <taxon>Asterales</taxon>
        <taxon>Asteraceae</taxon>
        <taxon>Cichorioideae</taxon>
        <taxon>Cichorieae</taxon>
        <taxon>Cichoriinae</taxon>
        <taxon>Cichorium</taxon>
    </lineage>
</organism>
<evidence type="ECO:0000313" key="2">
    <source>
        <dbReference type="Proteomes" id="UP001055811"/>
    </source>
</evidence>
<evidence type="ECO:0000313" key="1">
    <source>
        <dbReference type="EMBL" id="KAI3737067.1"/>
    </source>
</evidence>
<keyword evidence="2" id="KW-1185">Reference proteome</keyword>
<dbReference type="EMBL" id="CM042013">
    <property type="protein sequence ID" value="KAI3737067.1"/>
    <property type="molecule type" value="Genomic_DNA"/>
</dbReference>
<reference evidence="2" key="1">
    <citation type="journal article" date="2022" name="Mol. Ecol. Resour.">
        <title>The genomes of chicory, endive, great burdock and yacon provide insights into Asteraceae palaeo-polyploidization history and plant inulin production.</title>
        <authorList>
            <person name="Fan W."/>
            <person name="Wang S."/>
            <person name="Wang H."/>
            <person name="Wang A."/>
            <person name="Jiang F."/>
            <person name="Liu H."/>
            <person name="Zhao H."/>
            <person name="Xu D."/>
            <person name="Zhang Y."/>
        </authorList>
    </citation>
    <scope>NUCLEOTIDE SEQUENCE [LARGE SCALE GENOMIC DNA]</scope>
    <source>
        <strain evidence="2">cv. Punajuju</strain>
    </source>
</reference>
<gene>
    <name evidence="1" type="ORF">L2E82_27062</name>
</gene>